<evidence type="ECO:0000256" key="3">
    <source>
        <dbReference type="ARBA" id="ARBA00022679"/>
    </source>
</evidence>
<feature type="domain" description="GHMP kinase C-terminal" evidence="13">
    <location>
        <begin position="281"/>
        <end position="361"/>
    </location>
</feature>
<feature type="domain" description="Galactokinase N-terminal" evidence="14">
    <location>
        <begin position="10"/>
        <end position="56"/>
    </location>
</feature>
<dbReference type="SUPFAM" id="SSF54211">
    <property type="entry name" value="Ribosomal protein S5 domain 2-like"/>
    <property type="match status" value="1"/>
</dbReference>
<dbReference type="InterPro" id="IPR006203">
    <property type="entry name" value="GHMP_knse_ATP-bd_CS"/>
</dbReference>
<evidence type="ECO:0000256" key="6">
    <source>
        <dbReference type="ARBA" id="ARBA00022777"/>
    </source>
</evidence>
<dbReference type="InterPro" id="IPR036554">
    <property type="entry name" value="GHMP_kinase_C_sf"/>
</dbReference>
<dbReference type="InterPro" id="IPR020568">
    <property type="entry name" value="Ribosomal_Su5_D2-typ_SF"/>
</dbReference>
<keyword evidence="2" id="KW-0963">Cytoplasm</keyword>
<keyword evidence="16" id="KW-1185">Reference proteome</keyword>
<dbReference type="InterPro" id="IPR006204">
    <property type="entry name" value="GHMP_kinase_N_dom"/>
</dbReference>
<dbReference type="InterPro" id="IPR006206">
    <property type="entry name" value="Mevalonate/galactokinase"/>
</dbReference>
<dbReference type="SUPFAM" id="SSF55060">
    <property type="entry name" value="GHMP Kinase, C-terminal domain"/>
    <property type="match status" value="1"/>
</dbReference>
<evidence type="ECO:0000256" key="10">
    <source>
        <dbReference type="ARBA" id="ARBA00023277"/>
    </source>
</evidence>
<dbReference type="EC" id="2.7.1.6" evidence="11"/>
<dbReference type="PIRSF" id="PIRSF000530">
    <property type="entry name" value="Galactokinase"/>
    <property type="match status" value="1"/>
</dbReference>
<keyword evidence="8" id="KW-0460">Magnesium</keyword>
<evidence type="ECO:0000256" key="9">
    <source>
        <dbReference type="ARBA" id="ARBA00023144"/>
    </source>
</evidence>
<keyword evidence="5" id="KW-0547">Nucleotide-binding</keyword>
<keyword evidence="9" id="KW-0299">Galactose metabolism</keyword>
<dbReference type="InterPro" id="IPR014721">
    <property type="entry name" value="Ribsml_uS5_D2-typ_fold_subgr"/>
</dbReference>
<dbReference type="PRINTS" id="PR00473">
    <property type="entry name" value="GALCTOKINASE"/>
</dbReference>
<keyword evidence="3" id="KW-0808">Transferase</keyword>
<dbReference type="Pfam" id="PF10509">
    <property type="entry name" value="GalKase_gal_bdg"/>
    <property type="match status" value="1"/>
</dbReference>
<dbReference type="AlphaFoldDB" id="A0A098S1N9"/>
<keyword evidence="6 15" id="KW-0418">Kinase</keyword>
<dbReference type="EMBL" id="JPOS01000082">
    <property type="protein sequence ID" value="KGE86045.1"/>
    <property type="molecule type" value="Genomic_DNA"/>
</dbReference>
<dbReference type="STRING" id="1524460.IX84_23165"/>
<dbReference type="Pfam" id="PF08544">
    <property type="entry name" value="GHMP_kinases_C"/>
    <property type="match status" value="1"/>
</dbReference>
<evidence type="ECO:0000259" key="13">
    <source>
        <dbReference type="Pfam" id="PF08544"/>
    </source>
</evidence>
<comment type="caution">
    <text evidence="15">The sequence shown here is derived from an EMBL/GenBank/DDBJ whole genome shotgun (WGS) entry which is preliminary data.</text>
</comment>
<dbReference type="InterPro" id="IPR000705">
    <property type="entry name" value="Galactokinase"/>
</dbReference>
<dbReference type="Gene3D" id="3.30.230.10">
    <property type="match status" value="1"/>
</dbReference>
<dbReference type="GO" id="GO:0005829">
    <property type="term" value="C:cytosol"/>
    <property type="evidence" value="ECO:0007669"/>
    <property type="project" value="TreeGrafter"/>
</dbReference>
<evidence type="ECO:0000256" key="2">
    <source>
        <dbReference type="ARBA" id="ARBA00022490"/>
    </source>
</evidence>
<dbReference type="PANTHER" id="PTHR10457:SF7">
    <property type="entry name" value="GALACTOKINASE-RELATED"/>
    <property type="match status" value="1"/>
</dbReference>
<sequence length="385" mass="42903">MNTLENIASVFRDTFSSQPLLVQGCGRINIIGEHTDYNEGFVLPASINRYIYFAIAENGTNECHFHALDINDSYQFSLSDIKKSDKSWANYLMGILDQLQKENILLEGVDVVFGGNLPIGSGMSSSAALEAGFALGICSLFNLQKSRQELAQLAHRSSNNFIGIPSGIMDQFASLLGQRGQAIKLDCRSLQYEYVQLDLKDYELLLINTGVSHALANSAYKDRVRECREGAEAVAQKFEGIQSLRDVSLEQLEACREDMTAVVYQRCRYVIEENERLHQALHLLTNGEMEALGELLLGTHEGLSKEYEVSCRELDFLVELAKDHEGVAGARMMGGGFGGCTLNLVKKSAKEDFLKYAKKEYYRAFSVQAEHYELEIVDGTDIVRG</sequence>
<dbReference type="GO" id="GO:0004335">
    <property type="term" value="F:galactokinase activity"/>
    <property type="evidence" value="ECO:0007669"/>
    <property type="project" value="UniProtKB-UniRule"/>
</dbReference>
<keyword evidence="7" id="KW-0067">ATP-binding</keyword>
<protein>
    <recommendedName>
        <fullName evidence="11">Galactokinase</fullName>
        <ecNumber evidence="11">2.7.1.6</ecNumber>
    </recommendedName>
</protein>
<dbReference type="GO" id="GO:0005524">
    <property type="term" value="F:ATP binding"/>
    <property type="evidence" value="ECO:0007669"/>
    <property type="project" value="UniProtKB-UniRule"/>
</dbReference>
<evidence type="ECO:0000256" key="5">
    <source>
        <dbReference type="ARBA" id="ARBA00022741"/>
    </source>
</evidence>
<proteinExistence type="inferred from homology"/>
<keyword evidence="10" id="KW-0119">Carbohydrate metabolism</keyword>
<name>A0A098S1N9_9BACT</name>
<dbReference type="Gene3D" id="3.30.70.890">
    <property type="entry name" value="GHMP kinase, C-terminal domain"/>
    <property type="match status" value="1"/>
</dbReference>
<reference evidence="15 16" key="1">
    <citation type="journal article" date="2014" name="Int. J. Syst. Evol. Microbiol.">
        <title>Phaeodactylibacter xiamenensis gen. nov., sp. nov., a member of the family Saprospiraceae isolated from the marine alga Phaeodactylum tricornutum.</title>
        <authorList>
            <person name="Chen Z.Jr."/>
            <person name="Lei X."/>
            <person name="Lai Q."/>
            <person name="Li Y."/>
            <person name="Zhang B."/>
            <person name="Zhang J."/>
            <person name="Zhang H."/>
            <person name="Yang L."/>
            <person name="Zheng W."/>
            <person name="Tian Y."/>
            <person name="Yu Z."/>
            <person name="Xu H.Jr."/>
            <person name="Zheng T."/>
        </authorList>
    </citation>
    <scope>NUCLEOTIDE SEQUENCE [LARGE SCALE GENOMIC DNA]</scope>
    <source>
        <strain evidence="15 16">KD52</strain>
    </source>
</reference>
<evidence type="ECO:0000313" key="16">
    <source>
        <dbReference type="Proteomes" id="UP000029736"/>
    </source>
</evidence>
<evidence type="ECO:0000256" key="11">
    <source>
        <dbReference type="NCBIfam" id="TIGR00131"/>
    </source>
</evidence>
<dbReference type="FunFam" id="3.30.230.10:FF:000017">
    <property type="entry name" value="Galactokinase"/>
    <property type="match status" value="1"/>
</dbReference>
<dbReference type="InterPro" id="IPR019539">
    <property type="entry name" value="GalKase_N"/>
</dbReference>
<evidence type="ECO:0000256" key="1">
    <source>
        <dbReference type="ARBA" id="ARBA00006566"/>
    </source>
</evidence>
<dbReference type="Proteomes" id="UP000029736">
    <property type="component" value="Unassembled WGS sequence"/>
</dbReference>
<feature type="domain" description="GHMP kinase N-terminal" evidence="12">
    <location>
        <begin position="90"/>
        <end position="178"/>
    </location>
</feature>
<comment type="similarity">
    <text evidence="1">Belongs to the GHMP kinase family. GalK subfamily.</text>
</comment>
<dbReference type="NCBIfam" id="TIGR00131">
    <property type="entry name" value="gal_kin"/>
    <property type="match status" value="1"/>
</dbReference>
<evidence type="ECO:0000259" key="12">
    <source>
        <dbReference type="Pfam" id="PF00288"/>
    </source>
</evidence>
<dbReference type="OrthoDB" id="250531at2"/>
<dbReference type="FunFam" id="3.30.70.890:FF:000001">
    <property type="entry name" value="Galactokinase"/>
    <property type="match status" value="1"/>
</dbReference>
<dbReference type="InterPro" id="IPR013750">
    <property type="entry name" value="GHMP_kinase_C_dom"/>
</dbReference>
<organism evidence="15 16">
    <name type="scientific">Phaeodactylibacter xiamenensis</name>
    <dbReference type="NCBI Taxonomy" id="1524460"/>
    <lineage>
        <taxon>Bacteria</taxon>
        <taxon>Pseudomonadati</taxon>
        <taxon>Bacteroidota</taxon>
        <taxon>Saprospiria</taxon>
        <taxon>Saprospirales</taxon>
        <taxon>Haliscomenobacteraceae</taxon>
        <taxon>Phaeodactylibacter</taxon>
    </lineage>
</organism>
<dbReference type="GO" id="GO:0006012">
    <property type="term" value="P:galactose metabolic process"/>
    <property type="evidence" value="ECO:0007669"/>
    <property type="project" value="UniProtKB-UniRule"/>
</dbReference>
<dbReference type="GO" id="GO:0046872">
    <property type="term" value="F:metal ion binding"/>
    <property type="evidence" value="ECO:0007669"/>
    <property type="project" value="UniProtKB-KW"/>
</dbReference>
<dbReference type="Pfam" id="PF00288">
    <property type="entry name" value="GHMP_kinases_N"/>
    <property type="match status" value="1"/>
</dbReference>
<evidence type="ECO:0000256" key="4">
    <source>
        <dbReference type="ARBA" id="ARBA00022723"/>
    </source>
</evidence>
<dbReference type="InterPro" id="IPR019741">
    <property type="entry name" value="Galactokinase_CS"/>
</dbReference>
<dbReference type="PANTHER" id="PTHR10457">
    <property type="entry name" value="MEVALONATE KINASE/GALACTOKINASE"/>
    <property type="match status" value="1"/>
</dbReference>
<evidence type="ECO:0000313" key="15">
    <source>
        <dbReference type="EMBL" id="KGE86045.1"/>
    </source>
</evidence>
<dbReference type="PROSITE" id="PS00627">
    <property type="entry name" value="GHMP_KINASES_ATP"/>
    <property type="match status" value="1"/>
</dbReference>
<dbReference type="RefSeq" id="WP_044226003.1">
    <property type="nucleotide sequence ID" value="NZ_JBKAGJ010000002.1"/>
</dbReference>
<accession>A0A098S1N9</accession>
<evidence type="ECO:0000259" key="14">
    <source>
        <dbReference type="Pfam" id="PF10509"/>
    </source>
</evidence>
<keyword evidence="4" id="KW-0479">Metal-binding</keyword>
<dbReference type="PROSITE" id="PS00106">
    <property type="entry name" value="GALACTOKINASE"/>
    <property type="match status" value="1"/>
</dbReference>
<dbReference type="PRINTS" id="PR00959">
    <property type="entry name" value="MEVGALKINASE"/>
</dbReference>
<evidence type="ECO:0000256" key="7">
    <source>
        <dbReference type="ARBA" id="ARBA00022840"/>
    </source>
</evidence>
<gene>
    <name evidence="15" type="ORF">IX84_23165</name>
</gene>
<evidence type="ECO:0000256" key="8">
    <source>
        <dbReference type="ARBA" id="ARBA00022842"/>
    </source>
</evidence>